<feature type="compositionally biased region" description="Acidic residues" evidence="1">
    <location>
        <begin position="172"/>
        <end position="182"/>
    </location>
</feature>
<dbReference type="AlphaFoldDB" id="A0A9P8TER6"/>
<reference evidence="2" key="2">
    <citation type="submission" date="2021-01" db="EMBL/GenBank/DDBJ databases">
        <authorList>
            <person name="Schikora-Tamarit M.A."/>
        </authorList>
    </citation>
    <scope>NUCLEOTIDE SEQUENCE</scope>
    <source>
        <strain evidence="2">CBS6341</strain>
    </source>
</reference>
<protein>
    <submittedName>
        <fullName evidence="2">Uncharacterized protein</fullName>
    </submittedName>
</protein>
<proteinExistence type="predicted"/>
<sequence length="593" mass="70246">MEISENSYDIGSYTRQDQILNTLINLKQFDKLLTYLEVNLFKNHPNIISPSPLVLQILLTLTTISEYNNASLIKSEYRPILNQESISLRASSLLKQMIKIVNQNQNNENIETYIKFDSENLKILKNNLIQSISFLKKSERIISRSTSRGIKRKNFDKSNKEDDTNGFKSNDNDNDNDNDNNNDNDKENSNDWSPRKRQMEIGFKKLQESSKFLNFREDLGIDDYNFDDDFNENDNELNLTAEQRSLQFLKNTRLDQCLQTEKIWLAIEWCLSCSNSNDILKLQAFHNWEGIINLILDILDLEYQQIIEMENNIYLFEDTLNYNFISPFVGYKWEQKLIDLIFIKYNPNLIPIFPNELQLDKTQYLHDTSIIKTRGNFLNHKNHELIKRFLKIGFRSIPLKNKGSKISKWRKDDLISRIIRNLSLDGNYYDFINFFKINQNTNLIQIKLLLTILFEIFSKLTSYGFESHDIFLNFESDSNIELINSNWISKPYDQVLDFIKDIFINASLNDHNYLEFKTLIDDYNKLNFLIWKFLEIWLIHTKFKLDNKIIKILKKSAIQGQKNRDLILKSFKLTKEREVIPKISLIDILEKNL</sequence>
<evidence type="ECO:0000313" key="3">
    <source>
        <dbReference type="Proteomes" id="UP000769528"/>
    </source>
</evidence>
<gene>
    <name evidence="2" type="ORF">WICMUC_002411</name>
</gene>
<feature type="compositionally biased region" description="Basic and acidic residues" evidence="1">
    <location>
        <begin position="153"/>
        <end position="165"/>
    </location>
</feature>
<organism evidence="2 3">
    <name type="scientific">Wickerhamomyces mucosus</name>
    <dbReference type="NCBI Taxonomy" id="1378264"/>
    <lineage>
        <taxon>Eukaryota</taxon>
        <taxon>Fungi</taxon>
        <taxon>Dikarya</taxon>
        <taxon>Ascomycota</taxon>
        <taxon>Saccharomycotina</taxon>
        <taxon>Saccharomycetes</taxon>
        <taxon>Phaffomycetales</taxon>
        <taxon>Wickerhamomycetaceae</taxon>
        <taxon>Wickerhamomyces</taxon>
    </lineage>
</organism>
<name>A0A9P8TER6_9ASCO</name>
<feature type="compositionally biased region" description="Basic and acidic residues" evidence="1">
    <location>
        <begin position="183"/>
        <end position="194"/>
    </location>
</feature>
<accession>A0A9P8TER6</accession>
<comment type="caution">
    <text evidence="2">The sequence shown here is derived from an EMBL/GenBank/DDBJ whole genome shotgun (WGS) entry which is preliminary data.</text>
</comment>
<feature type="region of interest" description="Disordered" evidence="1">
    <location>
        <begin position="152"/>
        <end position="194"/>
    </location>
</feature>
<evidence type="ECO:0000256" key="1">
    <source>
        <dbReference type="SAM" id="MobiDB-lite"/>
    </source>
</evidence>
<reference evidence="2" key="1">
    <citation type="journal article" date="2021" name="Open Biol.">
        <title>Shared evolutionary footprints suggest mitochondrial oxidative damage underlies multiple complex I losses in fungi.</title>
        <authorList>
            <person name="Schikora-Tamarit M.A."/>
            <person name="Marcet-Houben M."/>
            <person name="Nosek J."/>
            <person name="Gabaldon T."/>
        </authorList>
    </citation>
    <scope>NUCLEOTIDE SEQUENCE</scope>
    <source>
        <strain evidence="2">CBS6341</strain>
    </source>
</reference>
<dbReference type="Proteomes" id="UP000769528">
    <property type="component" value="Unassembled WGS sequence"/>
</dbReference>
<dbReference type="OrthoDB" id="3980727at2759"/>
<keyword evidence="3" id="KW-1185">Reference proteome</keyword>
<dbReference type="EMBL" id="JAEUBF010000681">
    <property type="protein sequence ID" value="KAH3676114.1"/>
    <property type="molecule type" value="Genomic_DNA"/>
</dbReference>
<evidence type="ECO:0000313" key="2">
    <source>
        <dbReference type="EMBL" id="KAH3676114.1"/>
    </source>
</evidence>